<protein>
    <submittedName>
        <fullName evidence="4">Serine protease inhibitor</fullName>
    </submittedName>
</protein>
<dbReference type="CDD" id="cd19588">
    <property type="entry name" value="serpin_miropin-like"/>
    <property type="match status" value="1"/>
</dbReference>
<accession>A0A380BE34</accession>
<dbReference type="InterPro" id="IPR000215">
    <property type="entry name" value="Serpin_fam"/>
</dbReference>
<feature type="signal peptide" evidence="2">
    <location>
        <begin position="1"/>
        <end position="22"/>
    </location>
</feature>
<dbReference type="SUPFAM" id="SSF56574">
    <property type="entry name" value="Serpins"/>
    <property type="match status" value="1"/>
</dbReference>
<comment type="similarity">
    <text evidence="1">Belongs to the serpin family.</text>
</comment>
<name>A0A380BE34_SPOPA</name>
<evidence type="ECO:0000256" key="2">
    <source>
        <dbReference type="SAM" id="SignalP"/>
    </source>
</evidence>
<dbReference type="Gene3D" id="2.30.39.10">
    <property type="entry name" value="Alpha-1-antitrypsin, domain 1"/>
    <property type="match status" value="1"/>
</dbReference>
<dbReference type="Gene3D" id="3.30.497.10">
    <property type="entry name" value="Antithrombin, subunit I, domain 2"/>
    <property type="match status" value="1"/>
</dbReference>
<gene>
    <name evidence="4" type="ORF">NCTC4822_00339</name>
</gene>
<dbReference type="GO" id="GO:0005615">
    <property type="term" value="C:extracellular space"/>
    <property type="evidence" value="ECO:0007669"/>
    <property type="project" value="InterPro"/>
</dbReference>
<dbReference type="InterPro" id="IPR042178">
    <property type="entry name" value="Serpin_sf_1"/>
</dbReference>
<dbReference type="SMART" id="SM00093">
    <property type="entry name" value="SERPIN"/>
    <property type="match status" value="1"/>
</dbReference>
<evidence type="ECO:0000313" key="4">
    <source>
        <dbReference type="EMBL" id="SUI98912.1"/>
    </source>
</evidence>
<keyword evidence="2" id="KW-0732">Signal</keyword>
<dbReference type="PANTHER" id="PTHR11461:SF211">
    <property type="entry name" value="GH10112P-RELATED"/>
    <property type="match status" value="1"/>
</dbReference>
<dbReference type="EMBL" id="UGYZ01000002">
    <property type="protein sequence ID" value="SUI98912.1"/>
    <property type="molecule type" value="Genomic_DNA"/>
</dbReference>
<feature type="chain" id="PRO_5016615075" evidence="2">
    <location>
        <begin position="23"/>
        <end position="414"/>
    </location>
</feature>
<dbReference type="InterPro" id="IPR036186">
    <property type="entry name" value="Serpin_sf"/>
</dbReference>
<dbReference type="PANTHER" id="PTHR11461">
    <property type="entry name" value="SERINE PROTEASE INHIBITOR, SERPIN"/>
    <property type="match status" value="1"/>
</dbReference>
<dbReference type="RefSeq" id="WP_115359849.1">
    <property type="nucleotide sequence ID" value="NZ_CP038012.1"/>
</dbReference>
<dbReference type="AlphaFoldDB" id="A0A380BE34"/>
<dbReference type="Pfam" id="PF00079">
    <property type="entry name" value="Serpin"/>
    <property type="match status" value="1"/>
</dbReference>
<dbReference type="GO" id="GO:0004867">
    <property type="term" value="F:serine-type endopeptidase inhibitor activity"/>
    <property type="evidence" value="ECO:0007669"/>
    <property type="project" value="InterPro"/>
</dbReference>
<evidence type="ECO:0000256" key="1">
    <source>
        <dbReference type="RuleBase" id="RU000411"/>
    </source>
</evidence>
<reference evidence="4 5" key="1">
    <citation type="submission" date="2018-06" db="EMBL/GenBank/DDBJ databases">
        <authorList>
            <consortium name="Pathogen Informatics"/>
            <person name="Doyle S."/>
        </authorList>
    </citation>
    <scope>NUCLEOTIDE SEQUENCE [LARGE SCALE GENOMIC DNA]</scope>
    <source>
        <strain evidence="5">ATCC 11859 / DSM 33 / NCIB 8841 / NCTC 4822</strain>
    </source>
</reference>
<dbReference type="Proteomes" id="UP000254519">
    <property type="component" value="Unassembled WGS sequence"/>
</dbReference>
<dbReference type="PROSITE" id="PS00284">
    <property type="entry name" value="SERPIN"/>
    <property type="match status" value="1"/>
</dbReference>
<dbReference type="InterPro" id="IPR023795">
    <property type="entry name" value="Serpin_CS"/>
</dbReference>
<evidence type="ECO:0000313" key="5">
    <source>
        <dbReference type="Proteomes" id="UP000254519"/>
    </source>
</evidence>
<proteinExistence type="inferred from homology"/>
<dbReference type="OrthoDB" id="9764871at2"/>
<sequence>MKNRMILVIPLLLMMAACGTNEQSKDPGKMKSVVFGEDDYKQMIAPNNDIGFKLLTEIEADKDGNLFISPTSLFMALSMIYNGAEGSTKEEIAETLQMVGIDAEALNKANASLMNRLQKDSESIQLDIANSIWLNKEFNFREAFSANNQKYFNAEIEEIDIGDAASADKINQWVADATNDKITEMVTSPLNPNMVTYLLNAVYFKGDWSYEFDEEMTKNEPFYLDDGTTKDVPLMALTEELAYMENDMFQAVELPYGDGEMNMKVFLPKAHTDIKAFQNELTIENWRTWHESFEMKKGTVQLPRFQLDYEVLLNDALRQLGMISAFEKDADFSKMIQENRPVWISLVKQKTFLDVNEKGTEAAAVTGIEFETTSLPLEEPFTMKVNRPFFIAITDVETDAIIFMGIIANPQEGK</sequence>
<keyword evidence="5" id="KW-1185">Reference proteome</keyword>
<dbReference type="InterPro" id="IPR023796">
    <property type="entry name" value="Serpin_dom"/>
</dbReference>
<dbReference type="PROSITE" id="PS51257">
    <property type="entry name" value="PROKAR_LIPOPROTEIN"/>
    <property type="match status" value="1"/>
</dbReference>
<feature type="domain" description="Serpin" evidence="3">
    <location>
        <begin position="52"/>
        <end position="410"/>
    </location>
</feature>
<dbReference type="InterPro" id="IPR042185">
    <property type="entry name" value="Serpin_sf_2"/>
</dbReference>
<evidence type="ECO:0000259" key="3">
    <source>
        <dbReference type="SMART" id="SM00093"/>
    </source>
</evidence>
<organism evidence="4 5">
    <name type="scientific">Sporosarcina pasteurii</name>
    <name type="common">Bacillus pasteurii</name>
    <dbReference type="NCBI Taxonomy" id="1474"/>
    <lineage>
        <taxon>Bacteria</taxon>
        <taxon>Bacillati</taxon>
        <taxon>Bacillota</taxon>
        <taxon>Bacilli</taxon>
        <taxon>Bacillales</taxon>
        <taxon>Caryophanaceae</taxon>
        <taxon>Sporosarcina</taxon>
    </lineage>
</organism>